<dbReference type="AlphaFoldDB" id="A0A7X0Y4D0"/>
<dbReference type="InterPro" id="IPR029057">
    <property type="entry name" value="PRTase-like"/>
</dbReference>
<protein>
    <submittedName>
        <fullName evidence="1">Uncharacterized protein</fullName>
    </submittedName>
</protein>
<accession>A0A7X0Y4D0</accession>
<reference evidence="1 2" key="1">
    <citation type="submission" date="2020-03" db="EMBL/GenBank/DDBJ databases">
        <title>Soil Listeria distribution.</title>
        <authorList>
            <person name="Liao J."/>
            <person name="Wiedmann M."/>
        </authorList>
    </citation>
    <scope>NUCLEOTIDE SEQUENCE [LARGE SCALE GENOMIC DNA]</scope>
    <source>
        <strain evidence="1 2">FSL L7-0741</strain>
    </source>
</reference>
<dbReference type="RefSeq" id="WP_185526224.1">
    <property type="nucleotide sequence ID" value="NZ_JAARWN010000009.1"/>
</dbReference>
<dbReference type="CDD" id="cd06223">
    <property type="entry name" value="PRTases_typeI"/>
    <property type="match status" value="1"/>
</dbReference>
<dbReference type="EMBL" id="JAARWN010000009">
    <property type="protein sequence ID" value="MBC1936704.1"/>
    <property type="molecule type" value="Genomic_DNA"/>
</dbReference>
<sequence>MKEVTLTSNQHFGRTVSGVEISSMKEVDKAIDKGCSIQGIKYILRNPEVMICDLSNLEYPLSTCTENTILKCFEYIQANLDKKLFNTTIKKIYGEGLVTEIAICGPSVRDLDNIKQEILEEAYKELEILTKVQYSLYDAKGIERIREVDKISSRAMIVQNELLNYYKSYVWEKDISNIKIFNIKKVYQNHRIWSDIRSLGTNKLFILNAGLQLALAYINSTGDKNIYFSEFHRENDPYEQYKKMPFNEIFPKISNDESVVVVDKMYTGGTIRLAVEQLQKEGIQNIITVGLFPKAFKSLITVDYFVFAGKLYETKEVLHKLSEDNWHKELILGLWDN</sequence>
<gene>
    <name evidence="1" type="ORF">HCA69_10025</name>
</gene>
<comment type="caution">
    <text evidence="1">The sequence shown here is derived from an EMBL/GenBank/DDBJ whole genome shotgun (WGS) entry which is preliminary data.</text>
</comment>
<dbReference type="InterPro" id="IPR000836">
    <property type="entry name" value="PRTase_dom"/>
</dbReference>
<dbReference type="Gene3D" id="3.40.50.2020">
    <property type="match status" value="1"/>
</dbReference>
<proteinExistence type="predicted"/>
<dbReference type="Proteomes" id="UP000535908">
    <property type="component" value="Unassembled WGS sequence"/>
</dbReference>
<evidence type="ECO:0000313" key="2">
    <source>
        <dbReference type="Proteomes" id="UP000535908"/>
    </source>
</evidence>
<organism evidence="1 2">
    <name type="scientific">Listeria grandensis</name>
    <dbReference type="NCBI Taxonomy" id="1494963"/>
    <lineage>
        <taxon>Bacteria</taxon>
        <taxon>Bacillati</taxon>
        <taxon>Bacillota</taxon>
        <taxon>Bacilli</taxon>
        <taxon>Bacillales</taxon>
        <taxon>Listeriaceae</taxon>
        <taxon>Listeria</taxon>
    </lineage>
</organism>
<dbReference type="SUPFAM" id="SSF53271">
    <property type="entry name" value="PRTase-like"/>
    <property type="match status" value="1"/>
</dbReference>
<name>A0A7X0Y4D0_9LIST</name>
<evidence type="ECO:0000313" key="1">
    <source>
        <dbReference type="EMBL" id="MBC1936704.1"/>
    </source>
</evidence>